<evidence type="ECO:0000313" key="2">
    <source>
        <dbReference type="EMBL" id="SHK87459.1"/>
    </source>
</evidence>
<name>E7QTY8_HALPU</name>
<reference evidence="4" key="3">
    <citation type="submission" date="2016-11" db="EMBL/GenBank/DDBJ databases">
        <authorList>
            <person name="Varghese N."/>
            <person name="Submissions S."/>
        </authorList>
    </citation>
    <scope>NUCLEOTIDE SEQUENCE [LARGE SCALE GENOMIC DNA]</scope>
    <source>
        <strain evidence="4">DX253</strain>
    </source>
</reference>
<organism evidence="1 3">
    <name type="scientific">Haladaptatus paucihalophilus DX253</name>
    <dbReference type="NCBI Taxonomy" id="797209"/>
    <lineage>
        <taxon>Archaea</taxon>
        <taxon>Methanobacteriati</taxon>
        <taxon>Methanobacteriota</taxon>
        <taxon>Stenosarchaea group</taxon>
        <taxon>Halobacteria</taxon>
        <taxon>Halobacteriales</taxon>
        <taxon>Haladaptataceae</taxon>
        <taxon>Haladaptatus</taxon>
    </lineage>
</organism>
<evidence type="ECO:0000313" key="1">
    <source>
        <dbReference type="EMBL" id="EFW92067.1"/>
    </source>
</evidence>
<dbReference type="RefSeq" id="WP_007979823.1">
    <property type="nucleotide sequence ID" value="NZ_AEMG01000009.1"/>
</dbReference>
<evidence type="ECO:0000313" key="4">
    <source>
        <dbReference type="Proteomes" id="UP000184203"/>
    </source>
</evidence>
<dbReference type="EMBL" id="AEMG01000009">
    <property type="protein sequence ID" value="EFW92067.1"/>
    <property type="molecule type" value="Genomic_DNA"/>
</dbReference>
<sequence length="41" mass="4164">MKTSTLVLVLGLALFVLPVPGTFITGALVLIAGVVARILGE</sequence>
<dbReference type="Proteomes" id="UP000003751">
    <property type="component" value="Unassembled WGS sequence"/>
</dbReference>
<evidence type="ECO:0000313" key="3">
    <source>
        <dbReference type="Proteomes" id="UP000003751"/>
    </source>
</evidence>
<dbReference type="PATRIC" id="fig|797209.4.peg.2228"/>
<accession>E7QTY8</accession>
<keyword evidence="4" id="KW-1185">Reference proteome</keyword>
<dbReference type="Proteomes" id="UP000184203">
    <property type="component" value="Unassembled WGS sequence"/>
</dbReference>
<reference evidence="1 3" key="1">
    <citation type="journal article" date="2014" name="ISME J.">
        <title>Trehalose/2-sulfotrehalose biosynthesis and glycine-betaine uptake are widely spread mechanisms for osmoadaptation in the Halobacteriales.</title>
        <authorList>
            <person name="Youssef N.H."/>
            <person name="Savage-Ashlock K.N."/>
            <person name="McCully A.L."/>
            <person name="Luedtke B."/>
            <person name="Shaw E.I."/>
            <person name="Hoff W.D."/>
            <person name="Elshahed M.S."/>
        </authorList>
    </citation>
    <scope>NUCLEOTIDE SEQUENCE [LARGE SCALE GENOMIC DNA]</scope>
    <source>
        <strain evidence="1 3">DX253</strain>
    </source>
</reference>
<gene>
    <name evidence="2" type="ORF">SAMN05444342_2474</name>
    <name evidence="1" type="ORF">ZOD2009_11340</name>
</gene>
<protein>
    <submittedName>
        <fullName evidence="1">Uncharacterized protein</fullName>
    </submittedName>
</protein>
<dbReference type="EMBL" id="FRAN01000003">
    <property type="protein sequence ID" value="SHK87459.1"/>
    <property type="molecule type" value="Genomic_DNA"/>
</dbReference>
<proteinExistence type="predicted"/>
<reference evidence="2" key="2">
    <citation type="submission" date="2016-11" db="EMBL/GenBank/DDBJ databases">
        <authorList>
            <person name="Jaros S."/>
            <person name="Januszkiewicz K."/>
            <person name="Wedrychowicz H."/>
        </authorList>
    </citation>
    <scope>NUCLEOTIDE SEQUENCE [LARGE SCALE GENOMIC DNA]</scope>
    <source>
        <strain evidence="2">DX253</strain>
    </source>
</reference>
<dbReference type="AlphaFoldDB" id="E7QTY8"/>
<dbReference type="STRING" id="797209.GCA_000376445_02526"/>